<dbReference type="AlphaFoldDB" id="A0A0L0FDF4"/>
<protein>
    <submittedName>
        <fullName evidence="1">Uncharacterized protein</fullName>
    </submittedName>
</protein>
<reference evidence="1 2" key="1">
    <citation type="submission" date="2011-02" db="EMBL/GenBank/DDBJ databases">
        <title>The Genome Sequence of Sphaeroforma arctica JP610.</title>
        <authorList>
            <consortium name="The Broad Institute Genome Sequencing Platform"/>
            <person name="Russ C."/>
            <person name="Cuomo C."/>
            <person name="Young S.K."/>
            <person name="Zeng Q."/>
            <person name="Gargeya S."/>
            <person name="Alvarado L."/>
            <person name="Berlin A."/>
            <person name="Chapman S.B."/>
            <person name="Chen Z."/>
            <person name="Freedman E."/>
            <person name="Gellesch M."/>
            <person name="Goldberg J."/>
            <person name="Griggs A."/>
            <person name="Gujja S."/>
            <person name="Heilman E."/>
            <person name="Heiman D."/>
            <person name="Howarth C."/>
            <person name="Mehta T."/>
            <person name="Neiman D."/>
            <person name="Pearson M."/>
            <person name="Roberts A."/>
            <person name="Saif S."/>
            <person name="Shea T."/>
            <person name="Shenoy N."/>
            <person name="Sisk P."/>
            <person name="Stolte C."/>
            <person name="Sykes S."/>
            <person name="White J."/>
            <person name="Yandava C."/>
            <person name="Burger G."/>
            <person name="Gray M.W."/>
            <person name="Holland P.W.H."/>
            <person name="King N."/>
            <person name="Lang F.B.F."/>
            <person name="Roger A.J."/>
            <person name="Ruiz-Trillo I."/>
            <person name="Haas B."/>
            <person name="Nusbaum C."/>
            <person name="Birren B."/>
        </authorList>
    </citation>
    <scope>NUCLEOTIDE SEQUENCE [LARGE SCALE GENOMIC DNA]</scope>
    <source>
        <strain evidence="1 2">JP610</strain>
    </source>
</reference>
<dbReference type="GeneID" id="25913167"/>
<feature type="non-terminal residue" evidence="1">
    <location>
        <position position="1"/>
    </location>
</feature>
<name>A0A0L0FDF4_9EUKA</name>
<dbReference type="EMBL" id="KQ244077">
    <property type="protein sequence ID" value="KNC74797.1"/>
    <property type="molecule type" value="Genomic_DNA"/>
</dbReference>
<dbReference type="Proteomes" id="UP000054560">
    <property type="component" value="Unassembled WGS sequence"/>
</dbReference>
<keyword evidence="2" id="KW-1185">Reference proteome</keyword>
<accession>A0A0L0FDF4</accession>
<dbReference type="RefSeq" id="XP_014148699.1">
    <property type="nucleotide sequence ID" value="XM_014293224.1"/>
</dbReference>
<proteinExistence type="predicted"/>
<sequence length="80" mass="8813">EVELADLHSDGTAKQKAINGYAAILTDGRFPALQRLELDTRSFNDHFCIEYAEALTSTYGEKQHITADDMTLGDKALAPK</sequence>
<evidence type="ECO:0000313" key="2">
    <source>
        <dbReference type="Proteomes" id="UP000054560"/>
    </source>
</evidence>
<evidence type="ECO:0000313" key="1">
    <source>
        <dbReference type="EMBL" id="KNC74797.1"/>
    </source>
</evidence>
<organism evidence="1 2">
    <name type="scientific">Sphaeroforma arctica JP610</name>
    <dbReference type="NCBI Taxonomy" id="667725"/>
    <lineage>
        <taxon>Eukaryota</taxon>
        <taxon>Ichthyosporea</taxon>
        <taxon>Ichthyophonida</taxon>
        <taxon>Sphaeroforma</taxon>
    </lineage>
</organism>
<gene>
    <name evidence="1" type="ORF">SARC_12663</name>
</gene>